<feature type="active site" description="Proton acceptor" evidence="9">
    <location>
        <position position="60"/>
    </location>
</feature>
<comment type="subcellular location">
    <subcellularLocation>
        <location evidence="1">Cell envelope</location>
    </subcellularLocation>
    <subcellularLocation>
        <location evidence="11">Cell membrane</location>
    </subcellularLocation>
</comment>
<feature type="domain" description="Glycosyl transferase family 1" evidence="12">
    <location>
        <begin position="304"/>
        <end position="404"/>
    </location>
</feature>
<dbReference type="GO" id="GO:0009245">
    <property type="term" value="P:lipid A biosynthetic process"/>
    <property type="evidence" value="ECO:0007669"/>
    <property type="project" value="TreeGrafter"/>
</dbReference>
<gene>
    <name evidence="14" type="ORF">OFAG_01623</name>
</gene>
<dbReference type="HOGENOM" id="CLU_036146_2_0_4"/>
<dbReference type="CAZy" id="GT30">
    <property type="family name" value="Glycosyltransferase Family 30"/>
</dbReference>
<keyword evidence="11" id="KW-0812">Transmembrane</keyword>
<dbReference type="NCBIfam" id="NF004386">
    <property type="entry name" value="PRK05749.1-2"/>
    <property type="match status" value="1"/>
</dbReference>
<keyword evidence="15" id="KW-1185">Reference proteome</keyword>
<dbReference type="InterPro" id="IPR038107">
    <property type="entry name" value="Glycos_transf_N_sf"/>
</dbReference>
<organism evidence="14 15">
    <name type="scientific">Oxalobacter paraformigenes</name>
    <dbReference type="NCBI Taxonomy" id="556268"/>
    <lineage>
        <taxon>Bacteria</taxon>
        <taxon>Pseudomonadati</taxon>
        <taxon>Pseudomonadota</taxon>
        <taxon>Betaproteobacteria</taxon>
        <taxon>Burkholderiales</taxon>
        <taxon>Oxalobacteraceae</taxon>
        <taxon>Oxalobacter</taxon>
    </lineage>
</organism>
<dbReference type="eggNOG" id="COG1519">
    <property type="taxonomic scope" value="Bacteria"/>
</dbReference>
<evidence type="ECO:0000256" key="4">
    <source>
        <dbReference type="ARBA" id="ARBA00019077"/>
    </source>
</evidence>
<dbReference type="PANTHER" id="PTHR42755:SF1">
    <property type="entry name" value="3-DEOXY-D-MANNO-OCTULOSONIC ACID TRANSFERASE, MITOCHONDRIAL-RELATED"/>
    <property type="match status" value="1"/>
</dbReference>
<keyword evidence="6 11" id="KW-0808">Transferase</keyword>
<accession>C3X5I4</accession>
<evidence type="ECO:0000313" key="15">
    <source>
        <dbReference type="Proteomes" id="UP000003973"/>
    </source>
</evidence>
<evidence type="ECO:0000256" key="11">
    <source>
        <dbReference type="RuleBase" id="RU365103"/>
    </source>
</evidence>
<evidence type="ECO:0000256" key="2">
    <source>
        <dbReference type="ARBA" id="ARBA00004713"/>
    </source>
</evidence>
<comment type="caution">
    <text evidence="14">The sequence shown here is derived from an EMBL/GenBank/DDBJ whole genome shotgun (WGS) entry which is preliminary data.</text>
</comment>
<dbReference type="Proteomes" id="UP000003973">
    <property type="component" value="Unassembled WGS sequence"/>
</dbReference>
<evidence type="ECO:0000256" key="5">
    <source>
        <dbReference type="ARBA" id="ARBA00022519"/>
    </source>
</evidence>
<dbReference type="GO" id="GO:0043842">
    <property type="term" value="F:Kdo transferase activity"/>
    <property type="evidence" value="ECO:0007669"/>
    <property type="project" value="UniProtKB-EC"/>
</dbReference>
<feature type="site" description="Transition state stabilizer" evidence="10">
    <location>
        <position position="211"/>
    </location>
</feature>
<keyword evidence="11" id="KW-0472">Membrane</keyword>
<evidence type="ECO:0000256" key="1">
    <source>
        <dbReference type="ARBA" id="ARBA00004196"/>
    </source>
</evidence>
<name>C3X5I4_9BURK</name>
<keyword evidence="5" id="KW-0997">Cell inner membrane</keyword>
<comment type="function">
    <text evidence="11">Involved in lipopolysaccharide (LPS) biosynthesis. Catalyzes the transfer of 3-deoxy-D-manno-octulosonate (Kdo) residue(s) from CMP-Kdo to lipid IV(A), the tetraacyldisaccharide-1,4'-bisphosphate precursor of lipid A.</text>
</comment>
<dbReference type="UniPathway" id="UPA00958"/>
<dbReference type="AlphaFoldDB" id="C3X5I4"/>
<dbReference type="Gene3D" id="3.40.50.2000">
    <property type="entry name" value="Glycogen Phosphorylase B"/>
    <property type="match status" value="1"/>
</dbReference>
<evidence type="ECO:0000256" key="6">
    <source>
        <dbReference type="ARBA" id="ARBA00022679"/>
    </source>
</evidence>
<dbReference type="GO" id="GO:0005886">
    <property type="term" value="C:plasma membrane"/>
    <property type="evidence" value="ECO:0007669"/>
    <property type="project" value="UniProtKB-SubCell"/>
</dbReference>
<feature type="domain" description="3-deoxy-D-manno-octulosonic-acid transferase N-terminal" evidence="13">
    <location>
        <begin position="33"/>
        <end position="214"/>
    </location>
</feature>
<evidence type="ECO:0000256" key="10">
    <source>
        <dbReference type="PIRSR" id="PIRSR639901-2"/>
    </source>
</evidence>
<evidence type="ECO:0000256" key="9">
    <source>
        <dbReference type="PIRSR" id="PIRSR639901-1"/>
    </source>
</evidence>
<dbReference type="EC" id="2.4.99.12" evidence="3 11"/>
<keyword evidence="11" id="KW-0448">Lipopolysaccharide biosynthesis</keyword>
<dbReference type="GO" id="GO:0009244">
    <property type="term" value="P:lipopolysaccharide core region biosynthetic process"/>
    <property type="evidence" value="ECO:0007669"/>
    <property type="project" value="UniProtKB-UniRule"/>
</dbReference>
<dbReference type="GO" id="GO:0030313">
    <property type="term" value="C:cell envelope"/>
    <property type="evidence" value="ECO:0007669"/>
    <property type="project" value="UniProtKB-SubCell"/>
</dbReference>
<dbReference type="RefSeq" id="WP_005878200.1">
    <property type="nucleotide sequence ID" value="NZ_CABMNL010000001.1"/>
</dbReference>
<protein>
    <recommendedName>
        <fullName evidence="4 11">3-deoxy-D-manno-octulosonic acid transferase</fullName>
        <shortName evidence="11">Kdo transferase</shortName>
        <ecNumber evidence="3 11">2.4.99.12</ecNumber>
    </recommendedName>
    <alternativeName>
        <fullName evidence="7 11">Lipid IV(A) 3-deoxy-D-manno-octulosonic acid transferase</fullName>
    </alternativeName>
</protein>
<evidence type="ECO:0000256" key="3">
    <source>
        <dbReference type="ARBA" id="ARBA00012621"/>
    </source>
</evidence>
<dbReference type="Pfam" id="PF00534">
    <property type="entry name" value="Glycos_transf_1"/>
    <property type="match status" value="1"/>
</dbReference>
<feature type="site" description="Transition state stabilizer" evidence="10">
    <location>
        <position position="135"/>
    </location>
</feature>
<evidence type="ECO:0000259" key="12">
    <source>
        <dbReference type="Pfam" id="PF00534"/>
    </source>
</evidence>
<keyword evidence="11" id="KW-1003">Cell membrane</keyword>
<dbReference type="InterPro" id="IPR007507">
    <property type="entry name" value="Glycos_transf_N"/>
</dbReference>
<evidence type="ECO:0000259" key="13">
    <source>
        <dbReference type="Pfam" id="PF04413"/>
    </source>
</evidence>
<evidence type="ECO:0000256" key="8">
    <source>
        <dbReference type="ARBA" id="ARBA00049183"/>
    </source>
</evidence>
<dbReference type="PANTHER" id="PTHR42755">
    <property type="entry name" value="3-DEOXY-MANNO-OCTULOSONATE CYTIDYLYLTRANSFERASE"/>
    <property type="match status" value="1"/>
</dbReference>
<dbReference type="InterPro" id="IPR039901">
    <property type="entry name" value="Kdotransferase"/>
</dbReference>
<sequence length="429" mass="48528">MRLLYSIIWWLILPVALFRLYWRGRKEPGYRRHIPERLGFFPDTVPAKQRIWIHAVSVGETRASEPLIRALLSRFPECQILLTHMTPAGRVTGHDLFETEKRFNRLIQVYLPYDTNTMMRRFIRHYGPCACILLETEIWPNLIRQCVKNQVPLALVNARLSERSLKKGQKIRSIMNEAARGFSLVAAQTQTDAQRLKQFGSENIVVTGSVKFDIDPPASALAKGEKLRKLIGNRPVLMCASTRDGEEVQILDALEKLDTQALMLLVPRHPQRFEEVAQLIETRRIPMIRRSVLNDFSGKPISPDTRILLGDSMGEMFMYYAACDIAFIGGSLEKLGGQNLIEACAVGKPVLIGPHTFNFEAITVDAIREKAAIRITTATELMQQANDLLTDKTRCREMGHNAQQFAKKQHGATERTLALLAPLIESTAS</sequence>
<evidence type="ECO:0000313" key="14">
    <source>
        <dbReference type="EMBL" id="EEO28470.1"/>
    </source>
</evidence>
<comment type="catalytic activity">
    <reaction evidence="8 11">
        <text>lipid IVA (E. coli) + CMP-3-deoxy-beta-D-manno-octulosonate = alpha-Kdo-(2-&gt;6)-lipid IVA (E. coli) + CMP + H(+)</text>
        <dbReference type="Rhea" id="RHEA:28066"/>
        <dbReference type="ChEBI" id="CHEBI:15378"/>
        <dbReference type="ChEBI" id="CHEBI:58603"/>
        <dbReference type="ChEBI" id="CHEBI:60364"/>
        <dbReference type="ChEBI" id="CHEBI:60377"/>
        <dbReference type="ChEBI" id="CHEBI:85987"/>
        <dbReference type="EC" id="2.4.99.12"/>
    </reaction>
</comment>
<proteinExistence type="inferred from homology"/>
<dbReference type="Pfam" id="PF04413">
    <property type="entry name" value="Glycos_transf_N"/>
    <property type="match status" value="1"/>
</dbReference>
<dbReference type="InterPro" id="IPR001296">
    <property type="entry name" value="Glyco_trans_1"/>
</dbReference>
<feature type="transmembrane region" description="Helical" evidence="11">
    <location>
        <begin position="6"/>
        <end position="22"/>
    </location>
</feature>
<evidence type="ECO:0000256" key="7">
    <source>
        <dbReference type="ARBA" id="ARBA00031445"/>
    </source>
</evidence>
<dbReference type="Gene3D" id="3.40.50.11720">
    <property type="entry name" value="3-Deoxy-D-manno-octulosonic-acid transferase, N-terminal domain"/>
    <property type="match status" value="1"/>
</dbReference>
<keyword evidence="11" id="KW-1133">Transmembrane helix</keyword>
<comment type="similarity">
    <text evidence="11">Belongs to the glycosyltransferase group 1 family.</text>
</comment>
<comment type="pathway">
    <text evidence="2 11">Bacterial outer membrane biogenesis; LPS core biosynthesis.</text>
</comment>
<dbReference type="EMBL" id="ACDP02000002">
    <property type="protein sequence ID" value="EEO28470.1"/>
    <property type="molecule type" value="Genomic_DNA"/>
</dbReference>
<reference evidence="14" key="1">
    <citation type="submission" date="2011-10" db="EMBL/GenBank/DDBJ databases">
        <title>The Genome Sequence of Oxalobacter formigenes HOxBLS.</title>
        <authorList>
            <consortium name="The Broad Institute Genome Sequencing Platform"/>
            <person name="Earl A."/>
            <person name="Ward D."/>
            <person name="Feldgarden M."/>
            <person name="Gevers D."/>
            <person name="Allison M.J."/>
            <person name="Humphrey S."/>
            <person name="Young S.K."/>
            <person name="Zeng Q."/>
            <person name="Gargeya S."/>
            <person name="Fitzgerald M."/>
            <person name="Haas B."/>
            <person name="Abouelleil A."/>
            <person name="Alvarado L."/>
            <person name="Arachchi H.M."/>
            <person name="Berlin A."/>
            <person name="Brown A."/>
            <person name="Chapman S.B."/>
            <person name="Chen Z."/>
            <person name="Dunbar C."/>
            <person name="Freedman E."/>
            <person name="Gearin G."/>
            <person name="Goldberg J."/>
            <person name="Griggs A."/>
            <person name="Gujja S."/>
            <person name="Heiman D."/>
            <person name="Howarth C."/>
            <person name="Larson L."/>
            <person name="Lui A."/>
            <person name="MacDonald P.J.P."/>
            <person name="Montmayeur A."/>
            <person name="Murphy C."/>
            <person name="Neiman D."/>
            <person name="Pearson M."/>
            <person name="Priest M."/>
            <person name="Roberts A."/>
            <person name="Saif S."/>
            <person name="Shea T."/>
            <person name="Shenoy N."/>
            <person name="Sisk P."/>
            <person name="Stolte C."/>
            <person name="Sykes S."/>
            <person name="Wortman J."/>
            <person name="Nusbaum C."/>
            <person name="Birren B."/>
        </authorList>
    </citation>
    <scope>NUCLEOTIDE SEQUENCE [LARGE SCALE GENOMIC DNA]</scope>
    <source>
        <strain evidence="14">HOxBLS</strain>
    </source>
</reference>
<dbReference type="SUPFAM" id="SSF53756">
    <property type="entry name" value="UDP-Glycosyltransferase/glycogen phosphorylase"/>
    <property type="match status" value="1"/>
</dbReference>